<name>A0A4R1GJV5_9GAMM</name>
<dbReference type="RefSeq" id="WP_132287723.1">
    <property type="nucleotide sequence ID" value="NZ_SMFU01000007.1"/>
</dbReference>
<dbReference type="Proteomes" id="UP000294546">
    <property type="component" value="Unassembled WGS sequence"/>
</dbReference>
<feature type="binding site" evidence="3">
    <location>
        <position position="134"/>
    </location>
    <ligand>
        <name>a divalent metal cation</name>
        <dbReference type="ChEBI" id="CHEBI:60240"/>
    </ligand>
</feature>
<evidence type="ECO:0000313" key="5">
    <source>
        <dbReference type="Proteomes" id="UP000294546"/>
    </source>
</evidence>
<dbReference type="PANTHER" id="PTHR37302:SF1">
    <property type="entry name" value="PROTEIN DINB"/>
    <property type="match status" value="1"/>
</dbReference>
<sequence length="170" mass="19630">MIAAQAKDMASYNRWMNERVYEVCAKLSDEARKQDRGAFFSSIHGTLNHLLVGDKLWLGRFIDDPFPLESLDQELHSDFDELRRDRVATDEQILQWAESLTDTALKGDLEYMSIVNPAPRRYEMWLAVAHFFNHQAHHRGQLTTLLSQAGLDVGLTDLIWLPEVVERNAF</sequence>
<reference evidence="4 5" key="1">
    <citation type="submission" date="2019-03" db="EMBL/GenBank/DDBJ databases">
        <title>Genomic Encyclopedia of Archaeal and Bacterial Type Strains, Phase II (KMG-II): from individual species to whole genera.</title>
        <authorList>
            <person name="Goeker M."/>
        </authorList>
    </citation>
    <scope>NUCLEOTIDE SEQUENCE [LARGE SCALE GENOMIC DNA]</scope>
    <source>
        <strain evidence="4 5">DSM 27697</strain>
    </source>
</reference>
<keyword evidence="2 3" id="KW-0479">Metal-binding</keyword>
<evidence type="ECO:0000256" key="1">
    <source>
        <dbReference type="ARBA" id="ARBA00008635"/>
    </source>
</evidence>
<evidence type="ECO:0000313" key="4">
    <source>
        <dbReference type="EMBL" id="TCK08677.1"/>
    </source>
</evidence>
<dbReference type="SUPFAM" id="SSF109854">
    <property type="entry name" value="DinB/YfiT-like putative metalloenzymes"/>
    <property type="match status" value="1"/>
</dbReference>
<comment type="similarity">
    <text evidence="1">Belongs to the DinB family.</text>
</comment>
<organism evidence="4 5">
    <name type="scientific">Marinobacterium mangrovicola</name>
    <dbReference type="NCBI Taxonomy" id="1476959"/>
    <lineage>
        <taxon>Bacteria</taxon>
        <taxon>Pseudomonadati</taxon>
        <taxon>Pseudomonadota</taxon>
        <taxon>Gammaproteobacteria</taxon>
        <taxon>Oceanospirillales</taxon>
        <taxon>Oceanospirillaceae</taxon>
        <taxon>Marinobacterium</taxon>
    </lineage>
</organism>
<feature type="binding site" evidence="3">
    <location>
        <position position="49"/>
    </location>
    <ligand>
        <name>a divalent metal cation</name>
        <dbReference type="ChEBI" id="CHEBI:60240"/>
    </ligand>
</feature>
<evidence type="ECO:0000256" key="2">
    <source>
        <dbReference type="ARBA" id="ARBA00022723"/>
    </source>
</evidence>
<comment type="caution">
    <text evidence="4">The sequence shown here is derived from an EMBL/GenBank/DDBJ whole genome shotgun (WGS) entry which is preliminary data.</text>
</comment>
<dbReference type="InterPro" id="IPR007837">
    <property type="entry name" value="DinB"/>
</dbReference>
<keyword evidence="5" id="KW-1185">Reference proteome</keyword>
<evidence type="ECO:0000256" key="3">
    <source>
        <dbReference type="PIRSR" id="PIRSR607837-1"/>
    </source>
</evidence>
<dbReference type="PANTHER" id="PTHR37302">
    <property type="entry name" value="SLR1116 PROTEIN"/>
    <property type="match status" value="1"/>
</dbReference>
<dbReference type="GO" id="GO:0046872">
    <property type="term" value="F:metal ion binding"/>
    <property type="evidence" value="ECO:0007669"/>
    <property type="project" value="UniProtKB-KW"/>
</dbReference>
<proteinExistence type="inferred from homology"/>
<dbReference type="Gene3D" id="1.20.120.450">
    <property type="entry name" value="dinb family like domain"/>
    <property type="match status" value="1"/>
</dbReference>
<gene>
    <name evidence="4" type="ORF">CLV83_0769</name>
</gene>
<dbReference type="InterPro" id="IPR034660">
    <property type="entry name" value="DinB/YfiT-like"/>
</dbReference>
<dbReference type="Pfam" id="PF05163">
    <property type="entry name" value="DinB"/>
    <property type="match status" value="1"/>
</dbReference>
<feature type="binding site" evidence="3">
    <location>
        <position position="138"/>
    </location>
    <ligand>
        <name>a divalent metal cation</name>
        <dbReference type="ChEBI" id="CHEBI:60240"/>
    </ligand>
</feature>
<dbReference type="AlphaFoldDB" id="A0A4R1GJV5"/>
<dbReference type="OrthoDB" id="9807509at2"/>
<accession>A0A4R1GJV5</accession>
<dbReference type="EMBL" id="SMFU01000007">
    <property type="protein sequence ID" value="TCK08677.1"/>
    <property type="molecule type" value="Genomic_DNA"/>
</dbReference>
<protein>
    <submittedName>
        <fullName evidence="4">Putative damage-inducible protein DinB</fullName>
    </submittedName>
</protein>